<comment type="caution">
    <text evidence="1">The sequence shown here is derived from an EMBL/GenBank/DDBJ whole genome shotgun (WGS) entry which is preliminary data.</text>
</comment>
<keyword evidence="1" id="KW-0413">Isomerase</keyword>
<dbReference type="RefSeq" id="WP_129047599.1">
    <property type="nucleotide sequence ID" value="NZ_SDHX01000001.1"/>
</dbReference>
<dbReference type="InterPro" id="IPR036237">
    <property type="entry name" value="Xyl_isomerase-like_sf"/>
</dbReference>
<evidence type="ECO:0000313" key="2">
    <source>
        <dbReference type="Proteomes" id="UP000290218"/>
    </source>
</evidence>
<gene>
    <name evidence="1" type="ORF">ESB00_10270</name>
</gene>
<dbReference type="GO" id="GO:0016853">
    <property type="term" value="F:isomerase activity"/>
    <property type="evidence" value="ECO:0007669"/>
    <property type="project" value="UniProtKB-KW"/>
</dbReference>
<sequence>MKIVSPQPRLVLCAHTWSMVGHPAPRREWTLDRKLAAIKAAGFDGVAAFINPEIADGARRHGLKLLSGFDCGDLPTVTRRLSEQRDCGVHFINIQLLNHDTPPARAAAMAVKLIKLSRRLGLGVHIETHRDTATETPEKFTEIARRYRRVTGETMPVTWDHSHFAVSKHVLPKDYAARLLAWPREIQHSQLFHLRPFNSQHCQVPVTDGRGRLTPEFLDYRAFVEELFVLWLRGPRPGGELWVCPEMGMTHGYNVSTNPPVWPDVIRCRRELLGCWRRALRRVA</sequence>
<accession>A0A4Q1CAW0</accession>
<dbReference type="OrthoDB" id="2555274at2"/>
<proteinExistence type="predicted"/>
<name>A0A4Q1CAW0_9BACT</name>
<dbReference type="Proteomes" id="UP000290218">
    <property type="component" value="Unassembled WGS sequence"/>
</dbReference>
<organism evidence="1 2">
    <name type="scientific">Oleiharenicola lentus</name>
    <dbReference type="NCBI Taxonomy" id="2508720"/>
    <lineage>
        <taxon>Bacteria</taxon>
        <taxon>Pseudomonadati</taxon>
        <taxon>Verrucomicrobiota</taxon>
        <taxon>Opitutia</taxon>
        <taxon>Opitutales</taxon>
        <taxon>Opitutaceae</taxon>
        <taxon>Oleiharenicola</taxon>
    </lineage>
</organism>
<dbReference type="EMBL" id="SDHX01000001">
    <property type="protein sequence ID" value="RXK56233.1"/>
    <property type="molecule type" value="Genomic_DNA"/>
</dbReference>
<evidence type="ECO:0000313" key="1">
    <source>
        <dbReference type="EMBL" id="RXK56233.1"/>
    </source>
</evidence>
<dbReference type="SUPFAM" id="SSF51658">
    <property type="entry name" value="Xylose isomerase-like"/>
    <property type="match status" value="1"/>
</dbReference>
<dbReference type="AlphaFoldDB" id="A0A4Q1CAW0"/>
<dbReference type="Gene3D" id="3.20.20.150">
    <property type="entry name" value="Divalent-metal-dependent TIM barrel enzymes"/>
    <property type="match status" value="1"/>
</dbReference>
<protein>
    <submittedName>
        <fullName evidence="1">Sugar phosphate isomerase/epimerase</fullName>
    </submittedName>
</protein>
<keyword evidence="2" id="KW-1185">Reference proteome</keyword>
<reference evidence="1 2" key="1">
    <citation type="submission" date="2019-01" db="EMBL/GenBank/DDBJ databases">
        <title>Lacunisphaera sp. strain TWA-58.</title>
        <authorList>
            <person name="Chen W.-M."/>
        </authorList>
    </citation>
    <scope>NUCLEOTIDE SEQUENCE [LARGE SCALE GENOMIC DNA]</scope>
    <source>
        <strain evidence="1 2">TWA-58</strain>
    </source>
</reference>